<gene>
    <name evidence="3" type="ORF">PV327_009804</name>
</gene>
<dbReference type="PROSITE" id="PS50097">
    <property type="entry name" value="BTB"/>
    <property type="match status" value="1"/>
</dbReference>
<feature type="domain" description="MATH" evidence="2">
    <location>
        <begin position="12"/>
        <end position="149"/>
    </location>
</feature>
<dbReference type="Proteomes" id="UP001168972">
    <property type="component" value="Unassembled WGS sequence"/>
</dbReference>
<dbReference type="PANTHER" id="PTHR24413">
    <property type="entry name" value="SPECKLE-TYPE POZ PROTEIN"/>
    <property type="match status" value="1"/>
</dbReference>
<protein>
    <recommendedName>
        <fullName evidence="5">BTB domain-containing protein</fullName>
    </recommendedName>
</protein>
<dbReference type="SMART" id="SM00225">
    <property type="entry name" value="BTB"/>
    <property type="match status" value="1"/>
</dbReference>
<name>A0AA39F1R2_MICHY</name>
<dbReference type="AlphaFoldDB" id="A0AA39F1R2"/>
<dbReference type="Pfam" id="PF22486">
    <property type="entry name" value="MATH_2"/>
    <property type="match status" value="1"/>
</dbReference>
<dbReference type="Pfam" id="PF00651">
    <property type="entry name" value="BTB"/>
    <property type="match status" value="1"/>
</dbReference>
<reference evidence="3" key="2">
    <citation type="submission" date="2023-03" db="EMBL/GenBank/DDBJ databases">
        <authorList>
            <person name="Inwood S.N."/>
            <person name="Skelly J.G."/>
            <person name="Guhlin J."/>
            <person name="Harrop T.W.R."/>
            <person name="Goldson S.G."/>
            <person name="Dearden P.K."/>
        </authorList>
    </citation>
    <scope>NUCLEOTIDE SEQUENCE</scope>
    <source>
        <strain evidence="3">Lincoln</strain>
        <tissue evidence="3">Whole body</tissue>
    </source>
</reference>
<dbReference type="Gene3D" id="2.60.210.10">
    <property type="entry name" value="Apoptosis, Tumor Necrosis Factor Receptor Associated Protein 2, Chain A"/>
    <property type="match status" value="1"/>
</dbReference>
<dbReference type="EMBL" id="JAQQBR010001835">
    <property type="protein sequence ID" value="KAK0161323.1"/>
    <property type="molecule type" value="Genomic_DNA"/>
</dbReference>
<feature type="domain" description="BTB" evidence="1">
    <location>
        <begin position="185"/>
        <end position="249"/>
    </location>
</feature>
<evidence type="ECO:0008006" key="5">
    <source>
        <dbReference type="Google" id="ProtNLM"/>
    </source>
</evidence>
<reference evidence="3" key="1">
    <citation type="journal article" date="2023" name="bioRxiv">
        <title>Scaffold-level genome assemblies of two parasitoid biocontrol wasps reveal the parthenogenesis mechanism and an associated novel virus.</title>
        <authorList>
            <person name="Inwood S."/>
            <person name="Skelly J."/>
            <person name="Guhlin J."/>
            <person name="Harrop T."/>
            <person name="Goldson S."/>
            <person name="Dearden P."/>
        </authorList>
    </citation>
    <scope>NUCLEOTIDE SEQUENCE</scope>
    <source>
        <strain evidence="3">Lincoln</strain>
        <tissue evidence="3">Whole body</tissue>
    </source>
</reference>
<dbReference type="InterPro" id="IPR000210">
    <property type="entry name" value="BTB/POZ_dom"/>
</dbReference>
<dbReference type="InterPro" id="IPR011333">
    <property type="entry name" value="SKP1/BTB/POZ_sf"/>
</dbReference>
<organism evidence="3 4">
    <name type="scientific">Microctonus hyperodae</name>
    <name type="common">Parasitoid wasp</name>
    <dbReference type="NCBI Taxonomy" id="165561"/>
    <lineage>
        <taxon>Eukaryota</taxon>
        <taxon>Metazoa</taxon>
        <taxon>Ecdysozoa</taxon>
        <taxon>Arthropoda</taxon>
        <taxon>Hexapoda</taxon>
        <taxon>Insecta</taxon>
        <taxon>Pterygota</taxon>
        <taxon>Neoptera</taxon>
        <taxon>Endopterygota</taxon>
        <taxon>Hymenoptera</taxon>
        <taxon>Apocrita</taxon>
        <taxon>Ichneumonoidea</taxon>
        <taxon>Braconidae</taxon>
        <taxon>Euphorinae</taxon>
        <taxon>Microctonus</taxon>
    </lineage>
</organism>
<dbReference type="SUPFAM" id="SSF49599">
    <property type="entry name" value="TRAF domain-like"/>
    <property type="match status" value="1"/>
</dbReference>
<dbReference type="SUPFAM" id="SSF54695">
    <property type="entry name" value="POZ domain"/>
    <property type="match status" value="1"/>
</dbReference>
<dbReference type="InterPro" id="IPR008974">
    <property type="entry name" value="TRAF-like"/>
</dbReference>
<dbReference type="Gene3D" id="3.30.710.10">
    <property type="entry name" value="Potassium Channel Kv1.1, Chain A"/>
    <property type="match status" value="1"/>
</dbReference>
<evidence type="ECO:0000259" key="2">
    <source>
        <dbReference type="PROSITE" id="PS50144"/>
    </source>
</evidence>
<dbReference type="Gene3D" id="6.10.250.3030">
    <property type="match status" value="1"/>
</dbReference>
<sequence>MGECYTNIEKCHTEYKWIIQQFNSHLEICEMFMEVEGIILQSPEFYTEIDGHRTTWNLQVFFNGSKEEYKDWISFQINYLSEMDDNVIGYYKIHLVKNNGTRVLVCKSNKLVGFNKTNSLLINQFFEKNTILAENDFLPNDALTIICEVVILGEPFTTLGPKPITQPKYEVLEDYQQLFNTRACSDVIFILGERKIKAHKAILIARSAVFFTMFKNDEKAGNKNCVVNITDMNLEVFNEFLRFIYTNQIFHLNEFDKELLFAANKYQIKLLKEICEYSLYKSLNVNNAAQTLVLADDNSSSQLAVHTINFINKYGLEVINTIGYKAMETSHPHLVTAIYKALTIDRKILKIEHESIEQCSTPIFELR</sequence>
<dbReference type="InterPro" id="IPR002083">
    <property type="entry name" value="MATH/TRAF_dom"/>
</dbReference>
<keyword evidence="4" id="KW-1185">Reference proteome</keyword>
<dbReference type="PROSITE" id="PS50144">
    <property type="entry name" value="MATH"/>
    <property type="match status" value="1"/>
</dbReference>
<evidence type="ECO:0000313" key="3">
    <source>
        <dbReference type="EMBL" id="KAK0161323.1"/>
    </source>
</evidence>
<accession>A0AA39F1R2</accession>
<evidence type="ECO:0000313" key="4">
    <source>
        <dbReference type="Proteomes" id="UP001168972"/>
    </source>
</evidence>
<dbReference type="Gene3D" id="6.20.250.50">
    <property type="match status" value="1"/>
</dbReference>
<evidence type="ECO:0000259" key="1">
    <source>
        <dbReference type="PROSITE" id="PS50097"/>
    </source>
</evidence>
<dbReference type="GO" id="GO:0030163">
    <property type="term" value="P:protein catabolic process"/>
    <property type="evidence" value="ECO:0007669"/>
    <property type="project" value="UniProtKB-ARBA"/>
</dbReference>
<comment type="caution">
    <text evidence="3">The sequence shown here is derived from an EMBL/GenBank/DDBJ whole genome shotgun (WGS) entry which is preliminary data.</text>
</comment>
<proteinExistence type="predicted"/>